<reference evidence="2 3" key="1">
    <citation type="journal article" date="2019" name="Sci. Rep.">
        <title>Differences in resource use lead to coexistence of seed-transmitted microbial populations.</title>
        <authorList>
            <person name="Torres-Cortes G."/>
            <person name="Garcia B.J."/>
            <person name="Compant S."/>
            <person name="Rezki S."/>
            <person name="Jones P."/>
            <person name="Preveaux A."/>
            <person name="Briand M."/>
            <person name="Roulet A."/>
            <person name="Bouchez O."/>
            <person name="Jacobson D."/>
            <person name="Barret M."/>
        </authorList>
    </citation>
    <scope>NUCLEOTIDE SEQUENCE [LARGE SCALE GENOMIC DNA]</scope>
    <source>
        <strain evidence="2 3">CFBP13530</strain>
    </source>
</reference>
<evidence type="ECO:0000256" key="1">
    <source>
        <dbReference type="SAM" id="MobiDB-lite"/>
    </source>
</evidence>
<feature type="region of interest" description="Disordered" evidence="1">
    <location>
        <begin position="1"/>
        <end position="33"/>
    </location>
</feature>
<gene>
    <name evidence="2" type="ORF">EcCFBP13530_21375</name>
</gene>
<evidence type="ECO:0000313" key="2">
    <source>
        <dbReference type="EMBL" id="TKK15043.1"/>
    </source>
</evidence>
<dbReference type="AlphaFoldDB" id="A0AB38NZ57"/>
<protein>
    <submittedName>
        <fullName evidence="2">Uncharacterized protein</fullName>
    </submittedName>
</protein>
<evidence type="ECO:0000313" key="3">
    <source>
        <dbReference type="Proteomes" id="UP000306327"/>
    </source>
</evidence>
<dbReference type="Proteomes" id="UP000306327">
    <property type="component" value="Unassembled WGS sequence"/>
</dbReference>
<proteinExistence type="predicted"/>
<organism evidence="2 3">
    <name type="scientific">Enterobacter cancerogenus</name>
    <dbReference type="NCBI Taxonomy" id="69218"/>
    <lineage>
        <taxon>Bacteria</taxon>
        <taxon>Pseudomonadati</taxon>
        <taxon>Pseudomonadota</taxon>
        <taxon>Gammaproteobacteria</taxon>
        <taxon>Enterobacterales</taxon>
        <taxon>Enterobacteriaceae</taxon>
        <taxon>Enterobacter</taxon>
        <taxon>Enterobacter cloacae complex</taxon>
    </lineage>
</organism>
<comment type="caution">
    <text evidence="2">The sequence shown here is derived from an EMBL/GenBank/DDBJ whole genome shotgun (WGS) entry which is preliminary data.</text>
</comment>
<name>A0AB38NZ57_9ENTR</name>
<dbReference type="EMBL" id="QGAL01000010">
    <property type="protein sequence ID" value="TKK15043.1"/>
    <property type="molecule type" value="Genomic_DNA"/>
</dbReference>
<accession>A0AB38NZ57</accession>
<feature type="compositionally biased region" description="Polar residues" evidence="1">
    <location>
        <begin position="1"/>
        <end position="10"/>
    </location>
</feature>
<sequence length="73" mass="8638">MNKRLTNLNDGQKKPPHHVGEDRDGEETQPVTQWNKRIYSNTRLHFDYTSTKKPRIFRGCTLLLPTTCLLKWL</sequence>